<sequence length="62" mass="6949">MRFPNILSDNNLAERSLRRLVVSRKISGGTRSKKGSETKSILASLFGTWRLQNLNPFLTSAN</sequence>
<comment type="caution">
    <text evidence="2">The sequence shown here is derived from an EMBL/GenBank/DDBJ whole genome shotgun (WGS) entry which is preliminary data.</text>
</comment>
<accession>A0A2H0KMT7</accession>
<dbReference type="PANTHER" id="PTHR33678">
    <property type="entry name" value="BLL1576 PROTEIN"/>
    <property type="match status" value="1"/>
</dbReference>
<evidence type="ECO:0000259" key="1">
    <source>
        <dbReference type="Pfam" id="PF03050"/>
    </source>
</evidence>
<dbReference type="Proteomes" id="UP000229570">
    <property type="component" value="Unassembled WGS sequence"/>
</dbReference>
<dbReference type="Pfam" id="PF03050">
    <property type="entry name" value="DDE_Tnp_IS66"/>
    <property type="match status" value="1"/>
</dbReference>
<dbReference type="AlphaFoldDB" id="A0A2H0KMT7"/>
<protein>
    <recommendedName>
        <fullName evidence="1">Transposase IS66 central domain-containing protein</fullName>
    </recommendedName>
</protein>
<gene>
    <name evidence="2" type="ORF">COV86_02200</name>
</gene>
<name>A0A2H0KMT7_9BACT</name>
<dbReference type="InterPro" id="IPR004291">
    <property type="entry name" value="Transposase_IS66_central"/>
</dbReference>
<proteinExistence type="predicted"/>
<organism evidence="2 3">
    <name type="scientific">Candidatus Roizmanbacteria bacterium CG11_big_fil_rev_8_21_14_0_20_35_14</name>
    <dbReference type="NCBI Taxonomy" id="1974855"/>
    <lineage>
        <taxon>Bacteria</taxon>
        <taxon>Candidatus Roizmaniibacteriota</taxon>
    </lineage>
</organism>
<dbReference type="EMBL" id="PCVL01000027">
    <property type="protein sequence ID" value="PIQ72577.1"/>
    <property type="molecule type" value="Genomic_DNA"/>
</dbReference>
<evidence type="ECO:0000313" key="3">
    <source>
        <dbReference type="Proteomes" id="UP000229570"/>
    </source>
</evidence>
<evidence type="ECO:0000313" key="2">
    <source>
        <dbReference type="EMBL" id="PIQ72577.1"/>
    </source>
</evidence>
<reference evidence="2 3" key="1">
    <citation type="submission" date="2017-09" db="EMBL/GenBank/DDBJ databases">
        <title>Depth-based differentiation of microbial function through sediment-hosted aquifers and enrichment of novel symbionts in the deep terrestrial subsurface.</title>
        <authorList>
            <person name="Probst A.J."/>
            <person name="Ladd B."/>
            <person name="Jarett J.K."/>
            <person name="Geller-Mcgrath D.E."/>
            <person name="Sieber C.M."/>
            <person name="Emerson J.B."/>
            <person name="Anantharaman K."/>
            <person name="Thomas B.C."/>
            <person name="Malmstrom R."/>
            <person name="Stieglmeier M."/>
            <person name="Klingl A."/>
            <person name="Woyke T."/>
            <person name="Ryan C.M."/>
            <person name="Banfield J.F."/>
        </authorList>
    </citation>
    <scope>NUCLEOTIDE SEQUENCE [LARGE SCALE GENOMIC DNA]</scope>
    <source>
        <strain evidence="2">CG11_big_fil_rev_8_21_14_0_20_35_14</strain>
    </source>
</reference>
<dbReference type="InterPro" id="IPR052344">
    <property type="entry name" value="Transposase-related"/>
</dbReference>
<feature type="domain" description="Transposase IS66 central" evidence="1">
    <location>
        <begin position="5"/>
        <end position="37"/>
    </location>
</feature>